<dbReference type="PANTHER" id="PTHR22760:SF3">
    <property type="entry name" value="GPI MANNOSYLTRANSFERASE 4"/>
    <property type="match status" value="1"/>
</dbReference>
<reference evidence="14 15" key="1">
    <citation type="journal article" date="2012" name="Genome Biol.">
        <title>Genome and low-iron response of an oceanic diatom adapted to chronic iron limitation.</title>
        <authorList>
            <person name="Lommer M."/>
            <person name="Specht M."/>
            <person name="Roy A.S."/>
            <person name="Kraemer L."/>
            <person name="Andreson R."/>
            <person name="Gutowska M.A."/>
            <person name="Wolf J."/>
            <person name="Bergner S.V."/>
            <person name="Schilhabel M.B."/>
            <person name="Klostermeier U.C."/>
            <person name="Beiko R.G."/>
            <person name="Rosenstiel P."/>
            <person name="Hippler M."/>
            <person name="Laroche J."/>
        </authorList>
    </citation>
    <scope>NUCLEOTIDE SEQUENCE [LARGE SCALE GENOMIC DNA]</scope>
    <source>
        <strain evidence="14 15">CCMP1005</strain>
    </source>
</reference>
<organism evidence="14 15">
    <name type="scientific">Thalassiosira oceanica</name>
    <name type="common">Marine diatom</name>
    <dbReference type="NCBI Taxonomy" id="159749"/>
    <lineage>
        <taxon>Eukaryota</taxon>
        <taxon>Sar</taxon>
        <taxon>Stramenopiles</taxon>
        <taxon>Ochrophyta</taxon>
        <taxon>Bacillariophyta</taxon>
        <taxon>Coscinodiscophyceae</taxon>
        <taxon>Thalassiosirophycidae</taxon>
        <taxon>Thalassiosirales</taxon>
        <taxon>Thalassiosiraceae</taxon>
        <taxon>Thalassiosira</taxon>
    </lineage>
</organism>
<evidence type="ECO:0000256" key="8">
    <source>
        <dbReference type="ARBA" id="ARBA00022989"/>
    </source>
</evidence>
<comment type="pathway">
    <text evidence="2">Glycolipid biosynthesis; glycosylphosphatidylinositol-anchor biosynthesis.</text>
</comment>
<feature type="chain" id="PRO_5003836897" description="Mannosyltransferase" evidence="13">
    <location>
        <begin position="25"/>
        <end position="350"/>
    </location>
</feature>
<evidence type="ECO:0000256" key="13">
    <source>
        <dbReference type="SAM" id="SignalP"/>
    </source>
</evidence>
<comment type="subcellular location">
    <subcellularLocation>
        <location evidence="1 11">Endoplasmic reticulum membrane</location>
        <topology evidence="1 11">Multi-pass membrane protein</topology>
    </subcellularLocation>
</comment>
<evidence type="ECO:0000256" key="7">
    <source>
        <dbReference type="ARBA" id="ARBA00022824"/>
    </source>
</evidence>
<keyword evidence="6 11" id="KW-0812">Transmembrane</keyword>
<keyword evidence="4 11" id="KW-0328">Glycosyltransferase</keyword>
<feature type="region of interest" description="Disordered" evidence="12">
    <location>
        <begin position="105"/>
        <end position="124"/>
    </location>
</feature>
<dbReference type="AlphaFoldDB" id="K0S5P3"/>
<evidence type="ECO:0000313" key="14">
    <source>
        <dbReference type="EMBL" id="EJK60179.1"/>
    </source>
</evidence>
<evidence type="ECO:0000256" key="4">
    <source>
        <dbReference type="ARBA" id="ARBA00022676"/>
    </source>
</evidence>
<proteinExistence type="inferred from homology"/>
<dbReference type="EMBL" id="AGNL01021420">
    <property type="protein sequence ID" value="EJK60179.1"/>
    <property type="molecule type" value="Genomic_DNA"/>
</dbReference>
<keyword evidence="15" id="KW-1185">Reference proteome</keyword>
<dbReference type="GO" id="GO:0006506">
    <property type="term" value="P:GPI anchor biosynthetic process"/>
    <property type="evidence" value="ECO:0007669"/>
    <property type="project" value="UniProtKB-KW"/>
</dbReference>
<evidence type="ECO:0000313" key="15">
    <source>
        <dbReference type="Proteomes" id="UP000266841"/>
    </source>
</evidence>
<evidence type="ECO:0000256" key="10">
    <source>
        <dbReference type="ARBA" id="ARBA00038466"/>
    </source>
</evidence>
<evidence type="ECO:0000256" key="12">
    <source>
        <dbReference type="SAM" id="MobiDB-lite"/>
    </source>
</evidence>
<accession>K0S5P3</accession>
<evidence type="ECO:0000256" key="9">
    <source>
        <dbReference type="ARBA" id="ARBA00023136"/>
    </source>
</evidence>
<keyword evidence="9 11" id="KW-0472">Membrane</keyword>
<feature type="transmembrane region" description="Helical" evidence="11">
    <location>
        <begin position="143"/>
        <end position="165"/>
    </location>
</feature>
<evidence type="ECO:0000256" key="5">
    <source>
        <dbReference type="ARBA" id="ARBA00022679"/>
    </source>
</evidence>
<protein>
    <recommendedName>
        <fullName evidence="11">Mannosyltransferase</fullName>
        <ecNumber evidence="11">2.4.1.-</ecNumber>
    </recommendedName>
</protein>
<feature type="transmembrane region" description="Helical" evidence="11">
    <location>
        <begin position="265"/>
        <end position="285"/>
    </location>
</feature>
<dbReference type="PANTHER" id="PTHR22760">
    <property type="entry name" value="GLYCOSYLTRANSFERASE"/>
    <property type="match status" value="1"/>
</dbReference>
<comment type="caution">
    <text evidence="14">The sequence shown here is derived from an EMBL/GenBank/DDBJ whole genome shotgun (WGS) entry which is preliminary data.</text>
</comment>
<keyword evidence="7 11" id="KW-0256">Endoplasmic reticulum</keyword>
<dbReference type="Proteomes" id="UP000266841">
    <property type="component" value="Unassembled WGS sequence"/>
</dbReference>
<evidence type="ECO:0000256" key="3">
    <source>
        <dbReference type="ARBA" id="ARBA00022502"/>
    </source>
</evidence>
<feature type="transmembrane region" description="Helical" evidence="11">
    <location>
        <begin position="225"/>
        <end position="253"/>
    </location>
</feature>
<dbReference type="Pfam" id="PF03901">
    <property type="entry name" value="Glyco_transf_22"/>
    <property type="match status" value="1"/>
</dbReference>
<dbReference type="OrthoDB" id="10066429at2759"/>
<feature type="compositionally biased region" description="Polar residues" evidence="12">
    <location>
        <begin position="105"/>
        <end position="120"/>
    </location>
</feature>
<comment type="similarity">
    <text evidence="10">Belongs to the glycosyltransferase 22 family. PIGZ subfamily.</text>
</comment>
<dbReference type="OMA" id="QMCGSRI"/>
<name>K0S5P3_THAOC</name>
<dbReference type="GO" id="GO:0005789">
    <property type="term" value="C:endoplasmic reticulum membrane"/>
    <property type="evidence" value="ECO:0007669"/>
    <property type="project" value="UniProtKB-SubCell"/>
</dbReference>
<sequence length="350" mass="39538">MRQSTAWFCYVCLVVLRFAGVVQRGYVHPDEFFQSGQELFFGTHRDVDDGLSPGADRWRANSVPWEFEPRHAVRSSVPTYFMTLVPLRLYVKAVRPWLLPLSREQQAGTPQSTQTSNNSDGRFGLDTIKTPEMDDLTGREVLLLPRVFMAILSVIFFDMPLWHLAKSRTNQEPGLPAEMLVLASSWPCLVFGVRPFTNTLEAMALSALLLVADRASRNDSTVMKLALGVICSVGVFVRFTFVCYAFPVMVIFLWHRLMRSRSKGLFELTLIGSTFLAVSTAFVLADAQYYSERNPSAHQQYYCDTLNYIAPLNAFLYNSKRTNLENHGIHPRITHAREFTLGNGGGCSLE</sequence>
<feature type="signal peptide" evidence="13">
    <location>
        <begin position="1"/>
        <end position="24"/>
    </location>
</feature>
<dbReference type="EC" id="2.4.1.-" evidence="11"/>
<dbReference type="GO" id="GO:0000026">
    <property type="term" value="F:alpha-1,2-mannosyltransferase activity"/>
    <property type="evidence" value="ECO:0007669"/>
    <property type="project" value="TreeGrafter"/>
</dbReference>
<keyword evidence="5" id="KW-0808">Transferase</keyword>
<keyword evidence="13" id="KW-0732">Signal</keyword>
<evidence type="ECO:0000256" key="6">
    <source>
        <dbReference type="ARBA" id="ARBA00022692"/>
    </source>
</evidence>
<evidence type="ECO:0000256" key="2">
    <source>
        <dbReference type="ARBA" id="ARBA00004687"/>
    </source>
</evidence>
<evidence type="ECO:0000256" key="11">
    <source>
        <dbReference type="RuleBase" id="RU363075"/>
    </source>
</evidence>
<dbReference type="InterPro" id="IPR005599">
    <property type="entry name" value="GPI_mannosylTrfase"/>
</dbReference>
<keyword evidence="3" id="KW-0337">GPI-anchor biosynthesis</keyword>
<keyword evidence="8 11" id="KW-1133">Transmembrane helix</keyword>
<gene>
    <name evidence="14" type="ORF">THAOC_19517</name>
</gene>
<dbReference type="eggNOG" id="KOG4123">
    <property type="taxonomic scope" value="Eukaryota"/>
</dbReference>
<comment type="caution">
    <text evidence="11">Lacks conserved residue(s) required for the propagation of feature annotation.</text>
</comment>
<evidence type="ECO:0000256" key="1">
    <source>
        <dbReference type="ARBA" id="ARBA00004477"/>
    </source>
</evidence>